<dbReference type="SUPFAM" id="SSF53756">
    <property type="entry name" value="UDP-Glycosyltransferase/glycogen phosphorylase"/>
    <property type="match status" value="1"/>
</dbReference>
<feature type="domain" description="Glycosyl transferase family 1" evidence="1">
    <location>
        <begin position="165"/>
        <end position="241"/>
    </location>
</feature>
<proteinExistence type="predicted"/>
<organism evidence="2">
    <name type="scientific">Lyngbya confervoides BDU141951</name>
    <dbReference type="NCBI Taxonomy" id="1574623"/>
    <lineage>
        <taxon>Bacteria</taxon>
        <taxon>Bacillati</taxon>
        <taxon>Cyanobacteriota</taxon>
        <taxon>Cyanophyceae</taxon>
        <taxon>Oscillatoriophycideae</taxon>
        <taxon>Oscillatoriales</taxon>
        <taxon>Microcoleaceae</taxon>
        <taxon>Lyngbya</taxon>
    </lineage>
</organism>
<accession>A0A0C1UW75</accession>
<sequence length="333" mass="37902">MRSLYFLLPGTDGKFACGGLFAELKTMELARQVCDVAVVTYQQREPNTLFLDDVLQQDTRNIIFVVSWGFHVPKLVKRLQGRAVVYHAHSAGYGFRLPSRVPILTVSRNTMGYWGQLCPSSPIFWLPNQISPEFSDRDQPRDIDVLVQVRKSSEYLLKQLVPALQPHCNVVLLDQFVDDLAGLFNRSKVYLYDTAEYWAQYQVTEGFGLPPMEAMACGCQVFSSVNGALADYLDPGFNCEAIGTYSTAYDVARILTAIQAPTAKPLPDDFFDPYREDKIVLRLREILTAVNQFFDHVAQHPADVPQLSPQRIRKLRFQRFWQKVSQKLPIAQK</sequence>
<name>A0A0C1UW75_9CYAN</name>
<dbReference type="InterPro" id="IPR001296">
    <property type="entry name" value="Glyco_trans_1"/>
</dbReference>
<dbReference type="Pfam" id="PF00534">
    <property type="entry name" value="Glycos_transf_1"/>
    <property type="match status" value="1"/>
</dbReference>
<gene>
    <name evidence="2" type="ORF">QQ91_022480</name>
</gene>
<comment type="caution">
    <text evidence="2">The sequence shown here is derived from an EMBL/GenBank/DDBJ whole genome shotgun (WGS) entry which is preliminary data.</text>
</comment>
<protein>
    <submittedName>
        <fullName evidence="2">Glycosyltransferase family 4 protein</fullName>
    </submittedName>
</protein>
<dbReference type="AlphaFoldDB" id="A0A0C1UW75"/>
<reference evidence="2" key="1">
    <citation type="submission" date="2014-11" db="EMBL/GenBank/DDBJ databases">
        <authorList>
            <person name="Malar M.C."/>
            <person name="Sen D."/>
            <person name="Tripathy S."/>
        </authorList>
    </citation>
    <scope>NUCLEOTIDE SEQUENCE</scope>
    <source>
        <strain evidence="2">BDU141951</strain>
    </source>
</reference>
<dbReference type="EMBL" id="JTHE02000003">
    <property type="protein sequence ID" value="NEV69865.1"/>
    <property type="molecule type" value="Genomic_DNA"/>
</dbReference>
<dbReference type="Gene3D" id="3.40.50.2000">
    <property type="entry name" value="Glycogen Phosphorylase B"/>
    <property type="match status" value="1"/>
</dbReference>
<evidence type="ECO:0000313" key="2">
    <source>
        <dbReference type="EMBL" id="NEV69865.1"/>
    </source>
</evidence>
<dbReference type="GO" id="GO:0016757">
    <property type="term" value="F:glycosyltransferase activity"/>
    <property type="evidence" value="ECO:0007669"/>
    <property type="project" value="InterPro"/>
</dbReference>
<reference evidence="2" key="3">
    <citation type="submission" date="2020-02" db="EMBL/GenBank/DDBJ databases">
        <authorList>
            <person name="Sarangi A.N."/>
            <person name="Ghosh S."/>
            <person name="Mukherjee M."/>
            <person name="Tripathy S."/>
        </authorList>
    </citation>
    <scope>NUCLEOTIDE SEQUENCE</scope>
    <source>
        <strain evidence="2">BDU141951</strain>
    </source>
</reference>
<evidence type="ECO:0000259" key="1">
    <source>
        <dbReference type="Pfam" id="PF00534"/>
    </source>
</evidence>
<reference evidence="2" key="2">
    <citation type="journal article" date="2015" name="Genome Announc.">
        <title>Draft Genome Sequence of Filamentous Marine Cyanobacterium Lyngbya confervoides Strain BDU141951.</title>
        <authorList>
            <person name="Chandrababunaidu M.M."/>
            <person name="Sen D."/>
            <person name="Tripathy S."/>
        </authorList>
    </citation>
    <scope>NUCLEOTIDE SEQUENCE</scope>
    <source>
        <strain evidence="2">BDU141951</strain>
    </source>
</reference>